<dbReference type="PATRIC" id="fig|136160.3.peg.2561"/>
<dbReference type="InterPro" id="IPR019076">
    <property type="entry name" value="Spore_lipoprot_YhcN/YlaJ-like"/>
</dbReference>
<dbReference type="Pfam" id="PF09580">
    <property type="entry name" value="Spore_YhcN_YlaJ"/>
    <property type="match status" value="1"/>
</dbReference>
<dbReference type="GeneID" id="87597358"/>
<name>A0A0M0KKC4_ALKHA</name>
<organism evidence="1">
    <name type="scientific">Halalkalibacterium halodurans</name>
    <name type="common">Bacillus halodurans</name>
    <dbReference type="NCBI Taxonomy" id="86665"/>
    <lineage>
        <taxon>Bacteria</taxon>
        <taxon>Bacillati</taxon>
        <taxon>Bacillota</taxon>
        <taxon>Bacilli</taxon>
        <taxon>Bacillales</taxon>
        <taxon>Bacillaceae</taxon>
        <taxon>Halalkalibacterium (ex Joshi et al. 2022)</taxon>
    </lineage>
</organism>
<accession>A0A0M0KKC4</accession>
<gene>
    <name evidence="1" type="ORF">AMD02_10800</name>
</gene>
<comment type="caution">
    <text evidence="1">The sequence shown here is derived from an EMBL/GenBank/DDBJ whole genome shotgun (WGS) entry which is preliminary data.</text>
</comment>
<dbReference type="AlphaFoldDB" id="A0A0M0KKC4"/>
<dbReference type="PROSITE" id="PS51257">
    <property type="entry name" value="PROKAR_LIPOPROTEIN"/>
    <property type="match status" value="1"/>
</dbReference>
<proteinExistence type="predicted"/>
<dbReference type="RefSeq" id="WP_053431317.1">
    <property type="nucleotide sequence ID" value="NZ_CP040441.1"/>
</dbReference>
<reference evidence="1" key="1">
    <citation type="submission" date="2015-08" db="EMBL/GenBank/DDBJ databases">
        <title>Complete DNA Sequence of Pseudomonas syringae pv. actinidiae, the Causal Agent of Kiwifruit Canker Disease.</title>
        <authorList>
            <person name="Rikkerink E.H.A."/>
            <person name="Fineran P.C."/>
        </authorList>
    </citation>
    <scope>NUCLEOTIDE SEQUENCE</scope>
    <source>
        <strain evidence="1">DSM 13666</strain>
    </source>
</reference>
<protein>
    <recommendedName>
        <fullName evidence="2">Sporulation lipoprotein YhcN/YlaJ (Spore_YhcN_YlaJ)</fullName>
    </recommendedName>
</protein>
<sequence length="228" mass="25997">MKRLSVVVISFVTLVAGCAQEPTTFGLARDQGHEARGTAHTWQGLEGPLTDMMIPERTRNGLARRDSKTFGEQREQAGAKRGLGFRHQSQRILKDRMGTVEDMPQISDHPHMKQRQPQVGVQEVQTREQAIKQRLLNLESVHNVYILSNGHSLIIGVDAAESNRKKLHRTIRETIDDLVDLNRVTITTKRAHLQRMRTFEEGYHLGQPIEAVEGFWGEMVERFNQDQS</sequence>
<evidence type="ECO:0000313" key="1">
    <source>
        <dbReference type="EMBL" id="KOO39274.1"/>
    </source>
</evidence>
<dbReference type="EMBL" id="LILD01000001">
    <property type="protein sequence ID" value="KOO39274.1"/>
    <property type="molecule type" value="Genomic_DNA"/>
</dbReference>
<evidence type="ECO:0008006" key="2">
    <source>
        <dbReference type="Google" id="ProtNLM"/>
    </source>
</evidence>